<keyword evidence="1" id="KW-0472">Membrane</keyword>
<dbReference type="Pfam" id="PF01757">
    <property type="entry name" value="Acyl_transf_3"/>
    <property type="match status" value="1"/>
</dbReference>
<dbReference type="AlphaFoldDB" id="A0A4Z0B7P5"/>
<dbReference type="PANTHER" id="PTHR23028:SF53">
    <property type="entry name" value="ACYL_TRANSF_3 DOMAIN-CONTAINING PROTEIN"/>
    <property type="match status" value="1"/>
</dbReference>
<feature type="transmembrane region" description="Helical" evidence="1">
    <location>
        <begin position="68"/>
        <end position="85"/>
    </location>
</feature>
<evidence type="ECO:0000259" key="2">
    <source>
        <dbReference type="Pfam" id="PF01757"/>
    </source>
</evidence>
<feature type="transmembrane region" description="Helical" evidence="1">
    <location>
        <begin position="233"/>
        <end position="251"/>
    </location>
</feature>
<keyword evidence="1" id="KW-1133">Transmembrane helix</keyword>
<dbReference type="GO" id="GO:0016020">
    <property type="term" value="C:membrane"/>
    <property type="evidence" value="ECO:0007669"/>
    <property type="project" value="TreeGrafter"/>
</dbReference>
<evidence type="ECO:0000313" key="3">
    <source>
        <dbReference type="EMBL" id="TFY94577.1"/>
    </source>
</evidence>
<keyword evidence="1" id="KW-0812">Transmembrane</keyword>
<dbReference type="EMBL" id="QUZT01000010">
    <property type="protein sequence ID" value="TFY94577.1"/>
    <property type="molecule type" value="Genomic_DNA"/>
</dbReference>
<proteinExistence type="predicted"/>
<feature type="domain" description="Acyltransferase 3" evidence="2">
    <location>
        <begin position="3"/>
        <end position="312"/>
    </location>
</feature>
<feature type="transmembrane region" description="Helical" evidence="1">
    <location>
        <begin position="136"/>
        <end position="163"/>
    </location>
</feature>
<keyword evidence="3" id="KW-0012">Acyltransferase</keyword>
<feature type="transmembrane region" description="Helical" evidence="1">
    <location>
        <begin position="105"/>
        <end position="124"/>
    </location>
</feature>
<dbReference type="PANTHER" id="PTHR23028">
    <property type="entry name" value="ACETYLTRANSFERASE"/>
    <property type="match status" value="1"/>
</dbReference>
<feature type="transmembrane region" description="Helical" evidence="1">
    <location>
        <begin position="271"/>
        <end position="290"/>
    </location>
</feature>
<feature type="transmembrane region" description="Helical" evidence="1">
    <location>
        <begin position="175"/>
        <end position="194"/>
    </location>
</feature>
<dbReference type="InterPro" id="IPR002656">
    <property type="entry name" value="Acyl_transf_3_dom"/>
</dbReference>
<dbReference type="OrthoDB" id="9767863at2"/>
<feature type="transmembrane region" description="Helical" evidence="1">
    <location>
        <begin position="27"/>
        <end position="47"/>
    </location>
</feature>
<dbReference type="GO" id="GO:0016747">
    <property type="term" value="F:acyltransferase activity, transferring groups other than amino-acyl groups"/>
    <property type="evidence" value="ECO:0007669"/>
    <property type="project" value="InterPro"/>
</dbReference>
<gene>
    <name evidence="3" type="ORF">DYL61_07680</name>
</gene>
<feature type="transmembrane region" description="Helical" evidence="1">
    <location>
        <begin position="296"/>
        <end position="317"/>
    </location>
</feature>
<accession>A0A4Z0B7P5</accession>
<organism evidence="3 4">
    <name type="scientific">Pseudomonas nabeulensis</name>
    <dbReference type="NCBI Taxonomy" id="2293833"/>
    <lineage>
        <taxon>Bacteria</taxon>
        <taxon>Pseudomonadati</taxon>
        <taxon>Pseudomonadota</taxon>
        <taxon>Gammaproteobacteria</taxon>
        <taxon>Pseudomonadales</taxon>
        <taxon>Pseudomonadaceae</taxon>
        <taxon>Pseudomonas</taxon>
    </lineage>
</organism>
<evidence type="ECO:0000313" key="4">
    <source>
        <dbReference type="Proteomes" id="UP000297734"/>
    </source>
</evidence>
<reference evidence="3 4" key="1">
    <citation type="journal article" date="2019" name="Syst. Appl. Microbiol.">
        <title>New species of pathogenic Pseudomonas isolated from citrus in Tunisia: Proposal of Pseudomonas kairouanensis sp. nov. and Pseudomonas nabeulensis sp. nov.</title>
        <authorList>
            <person name="Oueslati M."/>
            <person name="Mulet M."/>
            <person name="Gomila M."/>
            <person name="Berge O."/>
            <person name="Hajlaoui M.R."/>
            <person name="Lalucat J."/>
            <person name="Sadfi-Zouaoui N."/>
            <person name="Garcia-Valdes E."/>
        </authorList>
    </citation>
    <scope>NUCLEOTIDE SEQUENCE [LARGE SCALE GENOMIC DNA]</scope>
    <source>
        <strain evidence="3 4">E10B</strain>
    </source>
</reference>
<keyword evidence="4" id="KW-1185">Reference proteome</keyword>
<dbReference type="RefSeq" id="WP_135307854.1">
    <property type="nucleotide sequence ID" value="NZ_QUZT01000010.1"/>
</dbReference>
<protein>
    <submittedName>
        <fullName evidence="3">Acyltransferase</fullName>
    </submittedName>
</protein>
<keyword evidence="3" id="KW-0808">Transferase</keyword>
<dbReference type="Proteomes" id="UP000297734">
    <property type="component" value="Unassembled WGS sequence"/>
</dbReference>
<evidence type="ECO:0000256" key="1">
    <source>
        <dbReference type="SAM" id="Phobius"/>
    </source>
</evidence>
<dbReference type="GO" id="GO:0000271">
    <property type="term" value="P:polysaccharide biosynthetic process"/>
    <property type="evidence" value="ECO:0007669"/>
    <property type="project" value="TreeGrafter"/>
</dbReference>
<comment type="caution">
    <text evidence="3">The sequence shown here is derived from an EMBL/GenBank/DDBJ whole genome shotgun (WGS) entry which is preliminary data.</text>
</comment>
<dbReference type="InterPro" id="IPR050879">
    <property type="entry name" value="Acyltransferase_3"/>
</dbReference>
<feature type="transmembrane region" description="Helical" evidence="1">
    <location>
        <begin position="206"/>
        <end position="227"/>
    </location>
</feature>
<name>A0A4Z0B7P5_9PSED</name>
<sequence>MGLLRFLLASLVLMSHLSIGFHGYNLGVMAVIVFYLLAGQVVVRLWARMRTLPNCIAVFARDRLLRILPQYFVGIGLSTLVWLYFGPSSEFLPLHPSVWDWLANLTVIPLNFFMYTGLTSFMLIPPAWSLGAELQFYLLTPMLFSWGTCRLGLIFLGSFAVFLLAQTGTLHTDYYGYRLLPGILFIFLLGSALAEQSPLHPQNSRHWAGLCVAWVVMGFYALALLVTRDHQPFRLEVALGLVVGLPLILMLQKKTSPRPWLKLLNRRAGELSFGIFLYHFPVIWTLESLGQPHTGLAAFPSVMVFSTLLAAAGHWCVERPLWRYLRPRVLV</sequence>